<dbReference type="EMBL" id="BDQF01000236">
    <property type="protein sequence ID" value="GAW84325.1"/>
    <property type="molecule type" value="Genomic_DNA"/>
</dbReference>
<feature type="region of interest" description="Disordered" evidence="1">
    <location>
        <begin position="236"/>
        <end position="295"/>
    </location>
</feature>
<dbReference type="Proteomes" id="UP000195521">
    <property type="component" value="Unassembled WGS sequence"/>
</dbReference>
<organism evidence="3 4">
    <name type="scientific">Plasmodium gonderi</name>
    <dbReference type="NCBI Taxonomy" id="77519"/>
    <lineage>
        <taxon>Eukaryota</taxon>
        <taxon>Sar</taxon>
        <taxon>Alveolata</taxon>
        <taxon>Apicomplexa</taxon>
        <taxon>Aconoidasida</taxon>
        <taxon>Haemosporida</taxon>
        <taxon>Plasmodiidae</taxon>
        <taxon>Plasmodium</taxon>
        <taxon>Plasmodium (Plasmodium)</taxon>
    </lineage>
</organism>
<accession>A0A1Y1JS76</accession>
<keyword evidence="2" id="KW-0472">Membrane</keyword>
<gene>
    <name evidence="3" type="ORF">PGO_002345</name>
</gene>
<feature type="non-terminal residue" evidence="3">
    <location>
        <position position="423"/>
    </location>
</feature>
<proteinExistence type="predicted"/>
<dbReference type="GeneID" id="39745133"/>
<keyword evidence="4" id="KW-1185">Reference proteome</keyword>
<dbReference type="RefSeq" id="XP_028546914.1">
    <property type="nucleotide sequence ID" value="XM_028691113.1"/>
</dbReference>
<dbReference type="OrthoDB" id="2154311at2759"/>
<feature type="compositionally biased region" description="Low complexity" evidence="1">
    <location>
        <begin position="261"/>
        <end position="273"/>
    </location>
</feature>
<comment type="caution">
    <text evidence="3">The sequence shown here is derived from an EMBL/GenBank/DDBJ whole genome shotgun (WGS) entry which is preliminary data.</text>
</comment>
<evidence type="ECO:0000313" key="3">
    <source>
        <dbReference type="EMBL" id="GAW84325.1"/>
    </source>
</evidence>
<feature type="compositionally biased region" description="Polar residues" evidence="1">
    <location>
        <begin position="274"/>
        <end position="288"/>
    </location>
</feature>
<dbReference type="Pfam" id="PF05795">
    <property type="entry name" value="Plasmodium_Vir"/>
    <property type="match status" value="1"/>
</dbReference>
<dbReference type="AlphaFoldDB" id="A0A1Y1JS76"/>
<dbReference type="InterPro" id="IPR008780">
    <property type="entry name" value="Plasmodium_Vir"/>
</dbReference>
<evidence type="ECO:0000313" key="4">
    <source>
        <dbReference type="Proteomes" id="UP000195521"/>
    </source>
</evidence>
<name>A0A1Y1JS76_PLAGO</name>
<evidence type="ECO:0000256" key="1">
    <source>
        <dbReference type="SAM" id="MobiDB-lite"/>
    </source>
</evidence>
<reference evidence="4" key="1">
    <citation type="submission" date="2017-04" db="EMBL/GenBank/DDBJ databases">
        <title>Plasmodium gonderi genome.</title>
        <authorList>
            <person name="Arisue N."/>
            <person name="Honma H."/>
            <person name="Kawai S."/>
            <person name="Tougan T."/>
            <person name="Tanabe K."/>
            <person name="Horii T."/>
        </authorList>
    </citation>
    <scope>NUCLEOTIDE SEQUENCE [LARGE SCALE GENOMIC DNA]</scope>
    <source>
        <strain evidence="4">ATCC 30045</strain>
    </source>
</reference>
<keyword evidence="2" id="KW-0812">Transmembrane</keyword>
<feature type="transmembrane region" description="Helical" evidence="2">
    <location>
        <begin position="379"/>
        <end position="398"/>
    </location>
</feature>
<dbReference type="OMA" id="WWGSSSA"/>
<sequence length="423" mass="48348">MTKTIDTPSLEKVSKELELNEMFKEFFTNQEISNSHSYCKELEKYNSLHGGVSNLCSKLVGFLERIPQTIDGTMRNNYCEYLTYWMHDKVREIYTGTSEKTGDIPFFKGLIDVMDKVNDQIKENKCKIQYDYKISLDEWRNRKFSYIYLKKYNDIKKIINGEAIAKCNMYNTYLNKIKTLYTTYRINKCSGFWIFYSIPNYADCYSNHKPHELISILNNCKGKGHTAAIGANEGHLENGNAQVSGQHEKAKSQPVPGLEGLSSSSDLPRLSDSTGQSHSPGQQDTVGESHSPKPEETGYYLQVLSDSSKLTLEASGAEEPVDHRYSNYSQTGHYNPQENYDHHHAASTSILIPYEGITNFSNFVQRIYDILNSNKLRHVIMGASIVVVAIFLIFYFLVTKISILKDNNLLMILALSIYECNYE</sequence>
<evidence type="ECO:0000256" key="2">
    <source>
        <dbReference type="SAM" id="Phobius"/>
    </source>
</evidence>
<protein>
    <submittedName>
        <fullName evidence="3">Variable surface protein</fullName>
    </submittedName>
</protein>
<keyword evidence="2" id="KW-1133">Transmembrane helix</keyword>